<comment type="caution">
    <text evidence="2">The sequence shown here is derived from an EMBL/GenBank/DDBJ whole genome shotgun (WGS) entry which is preliminary data.</text>
</comment>
<dbReference type="EMBL" id="JAKNSF020000021">
    <property type="protein sequence ID" value="KAK7731945.1"/>
    <property type="molecule type" value="Genomic_DNA"/>
</dbReference>
<evidence type="ECO:0000313" key="3">
    <source>
        <dbReference type="Proteomes" id="UP001430848"/>
    </source>
</evidence>
<proteinExistence type="predicted"/>
<keyword evidence="3" id="KW-1185">Reference proteome</keyword>
<accession>A0ABR1PBS5</accession>
<name>A0ABR1PBS5_DIAER</name>
<evidence type="ECO:0000313" key="2">
    <source>
        <dbReference type="EMBL" id="KAK7731945.1"/>
    </source>
</evidence>
<dbReference type="Proteomes" id="UP001430848">
    <property type="component" value="Unassembled WGS sequence"/>
</dbReference>
<protein>
    <submittedName>
        <fullName evidence="2">Uncharacterized protein</fullName>
    </submittedName>
</protein>
<reference evidence="2 3" key="1">
    <citation type="submission" date="2024-02" db="EMBL/GenBank/DDBJ databases">
        <title>De novo assembly and annotation of 12 fungi associated with fruit tree decline syndrome in Ontario, Canada.</title>
        <authorList>
            <person name="Sulman M."/>
            <person name="Ellouze W."/>
            <person name="Ilyukhin E."/>
        </authorList>
    </citation>
    <scope>NUCLEOTIDE SEQUENCE [LARGE SCALE GENOMIC DNA]</scope>
    <source>
        <strain evidence="2 3">M169</strain>
    </source>
</reference>
<gene>
    <name evidence="2" type="ORF">SLS63_005243</name>
</gene>
<sequence>MGFLVTSAAAFPHQTIDVVTEINGQDADRTAGMELAPRQGYPNVLLQYDLQCALDRQKTPFAPGTSGKKKWTGKQPVTLYPDLEYENKNGCVSPVGKQIPGNFGSVSRDTDSTLGDDGLVMEACEGPPRKE</sequence>
<feature type="region of interest" description="Disordered" evidence="1">
    <location>
        <begin position="102"/>
        <end position="131"/>
    </location>
</feature>
<evidence type="ECO:0000256" key="1">
    <source>
        <dbReference type="SAM" id="MobiDB-lite"/>
    </source>
</evidence>
<organism evidence="2 3">
    <name type="scientific">Diaporthe eres</name>
    <name type="common">Phomopsis oblonga</name>
    <dbReference type="NCBI Taxonomy" id="83184"/>
    <lineage>
        <taxon>Eukaryota</taxon>
        <taxon>Fungi</taxon>
        <taxon>Dikarya</taxon>
        <taxon>Ascomycota</taxon>
        <taxon>Pezizomycotina</taxon>
        <taxon>Sordariomycetes</taxon>
        <taxon>Sordariomycetidae</taxon>
        <taxon>Diaporthales</taxon>
        <taxon>Diaporthaceae</taxon>
        <taxon>Diaporthe</taxon>
        <taxon>Diaporthe eres species complex</taxon>
    </lineage>
</organism>